<sequence>MATISSSPSSTRSSTACLCSPTNNPWSFRCSLHKNQPNRNESAVASSSSSLANSFRTRTTTACLCSPANNPRSLLCSLHKNQYPNPSREVLAASPVKAKAFTTRAFLRRMIKPPRQDEKRRVNFRPTPSRFFTMHASSSGSVAVS</sequence>
<dbReference type="Proteomes" id="UP001497516">
    <property type="component" value="Chromosome 2"/>
</dbReference>
<dbReference type="EMBL" id="OZ034815">
    <property type="protein sequence ID" value="CAL1371029.1"/>
    <property type="molecule type" value="Genomic_DNA"/>
</dbReference>
<keyword evidence="2" id="KW-1185">Reference proteome</keyword>
<evidence type="ECO:0000313" key="1">
    <source>
        <dbReference type="EMBL" id="CAL1371029.1"/>
    </source>
</evidence>
<organism evidence="1 2">
    <name type="scientific">Linum trigynum</name>
    <dbReference type="NCBI Taxonomy" id="586398"/>
    <lineage>
        <taxon>Eukaryota</taxon>
        <taxon>Viridiplantae</taxon>
        <taxon>Streptophyta</taxon>
        <taxon>Embryophyta</taxon>
        <taxon>Tracheophyta</taxon>
        <taxon>Spermatophyta</taxon>
        <taxon>Magnoliopsida</taxon>
        <taxon>eudicotyledons</taxon>
        <taxon>Gunneridae</taxon>
        <taxon>Pentapetalae</taxon>
        <taxon>rosids</taxon>
        <taxon>fabids</taxon>
        <taxon>Malpighiales</taxon>
        <taxon>Linaceae</taxon>
        <taxon>Linum</taxon>
    </lineage>
</organism>
<protein>
    <submittedName>
        <fullName evidence="1">Uncharacterized protein</fullName>
    </submittedName>
</protein>
<dbReference type="PANTHER" id="PTHR33132">
    <property type="entry name" value="OSJNBB0118P14.9 PROTEIN"/>
    <property type="match status" value="1"/>
</dbReference>
<dbReference type="AlphaFoldDB" id="A0AAV2DCS2"/>
<name>A0AAV2DCS2_9ROSI</name>
<reference evidence="1 2" key="1">
    <citation type="submission" date="2024-04" db="EMBL/GenBank/DDBJ databases">
        <authorList>
            <person name="Fracassetti M."/>
        </authorList>
    </citation>
    <scope>NUCLEOTIDE SEQUENCE [LARGE SCALE GENOMIC DNA]</scope>
</reference>
<accession>A0AAV2DCS2</accession>
<evidence type="ECO:0000313" key="2">
    <source>
        <dbReference type="Proteomes" id="UP001497516"/>
    </source>
</evidence>
<proteinExistence type="predicted"/>
<dbReference type="PANTHER" id="PTHR33132:SF135">
    <property type="entry name" value="OS02G0799700 PROTEIN"/>
    <property type="match status" value="1"/>
</dbReference>
<gene>
    <name evidence="1" type="ORF">LTRI10_LOCUS13115</name>
</gene>